<dbReference type="InterPro" id="IPR022776">
    <property type="entry name" value="TRM13/UPF0224_CHHC_Znf_dom"/>
</dbReference>
<keyword evidence="7" id="KW-1185">Reference proteome</keyword>
<evidence type="ECO:0000256" key="4">
    <source>
        <dbReference type="SAM" id="MobiDB-lite"/>
    </source>
</evidence>
<feature type="domain" description="CHHC U11-48K-type" evidence="5">
    <location>
        <begin position="42"/>
        <end position="69"/>
    </location>
</feature>
<dbReference type="InterPro" id="IPR051591">
    <property type="entry name" value="UPF0224_FAM112_RNA_Proc"/>
</dbReference>
<keyword evidence="2" id="KW-0863">Zinc-finger</keyword>
<keyword evidence="1" id="KW-0479">Metal-binding</keyword>
<dbReference type="Proteomes" id="UP001458880">
    <property type="component" value="Unassembled WGS sequence"/>
</dbReference>
<sequence length="276" mass="31891">MYHSRDPEAIYLCPYDSSHRILNYRMATHLVKCRKNHGNSAMAVCIFNAKHSVPEMEMQYHVENCPDRFNLDKQVFVADDVDHSRFPVQLTEVDSDENWDDVNVPSYQPEEYCKNKAIMRQAKVESAATRRNFRIEERHRFQQLNSTGPSNTENRAMPSKFRATALANTTTNVEENLPSHFEKLHKINEHKSTKPVIADPNYNPTFVRSTKPLNEKTNNCQPVQLEEARGIQPSEPGTDFVSSFSDLNIKPQKTDKDGFIMQRKRRGRGRGRGLHN</sequence>
<dbReference type="PROSITE" id="PS51800">
    <property type="entry name" value="ZF_CHHC_U11_48K"/>
    <property type="match status" value="2"/>
</dbReference>
<feature type="domain" description="CHHC U11-48K-type" evidence="5">
    <location>
        <begin position="10"/>
        <end position="37"/>
    </location>
</feature>
<evidence type="ECO:0000256" key="1">
    <source>
        <dbReference type="ARBA" id="ARBA00022723"/>
    </source>
</evidence>
<organism evidence="6 7">
    <name type="scientific">Popillia japonica</name>
    <name type="common">Japanese beetle</name>
    <dbReference type="NCBI Taxonomy" id="7064"/>
    <lineage>
        <taxon>Eukaryota</taxon>
        <taxon>Metazoa</taxon>
        <taxon>Ecdysozoa</taxon>
        <taxon>Arthropoda</taxon>
        <taxon>Hexapoda</taxon>
        <taxon>Insecta</taxon>
        <taxon>Pterygota</taxon>
        <taxon>Neoptera</taxon>
        <taxon>Endopterygota</taxon>
        <taxon>Coleoptera</taxon>
        <taxon>Polyphaga</taxon>
        <taxon>Scarabaeiformia</taxon>
        <taxon>Scarabaeidae</taxon>
        <taxon>Rutelinae</taxon>
        <taxon>Popillia</taxon>
    </lineage>
</organism>
<feature type="compositionally biased region" description="Basic residues" evidence="4">
    <location>
        <begin position="262"/>
        <end position="276"/>
    </location>
</feature>
<dbReference type="EMBL" id="JASPKY010000095">
    <property type="protein sequence ID" value="KAK9737790.1"/>
    <property type="molecule type" value="Genomic_DNA"/>
</dbReference>
<protein>
    <submittedName>
        <fullName evidence="6">U11-48K-like CHHC zinc finger</fullName>
    </submittedName>
</protein>
<dbReference type="AlphaFoldDB" id="A0AAW1LVB5"/>
<accession>A0AAW1LVB5</accession>
<dbReference type="SUPFAM" id="SSF57667">
    <property type="entry name" value="beta-beta-alpha zinc fingers"/>
    <property type="match status" value="1"/>
</dbReference>
<evidence type="ECO:0000313" key="7">
    <source>
        <dbReference type="Proteomes" id="UP001458880"/>
    </source>
</evidence>
<name>A0AAW1LVB5_POPJA</name>
<dbReference type="GO" id="GO:0008270">
    <property type="term" value="F:zinc ion binding"/>
    <property type="evidence" value="ECO:0007669"/>
    <property type="project" value="UniProtKB-KW"/>
</dbReference>
<dbReference type="InterPro" id="IPR036236">
    <property type="entry name" value="Znf_C2H2_sf"/>
</dbReference>
<dbReference type="PANTHER" id="PTHR21402">
    <property type="entry name" value="GAMETOCYTE SPECIFIC FACTOR 1-RELATED"/>
    <property type="match status" value="1"/>
</dbReference>
<evidence type="ECO:0000256" key="2">
    <source>
        <dbReference type="ARBA" id="ARBA00022771"/>
    </source>
</evidence>
<feature type="region of interest" description="Disordered" evidence="4">
    <location>
        <begin position="228"/>
        <end position="276"/>
    </location>
</feature>
<reference evidence="6 7" key="1">
    <citation type="journal article" date="2024" name="BMC Genomics">
        <title>De novo assembly and annotation of Popillia japonica's genome with initial clues to its potential as an invasive pest.</title>
        <authorList>
            <person name="Cucini C."/>
            <person name="Boschi S."/>
            <person name="Funari R."/>
            <person name="Cardaioli E."/>
            <person name="Iannotti N."/>
            <person name="Marturano G."/>
            <person name="Paoli F."/>
            <person name="Bruttini M."/>
            <person name="Carapelli A."/>
            <person name="Frati F."/>
            <person name="Nardi F."/>
        </authorList>
    </citation>
    <scope>NUCLEOTIDE SEQUENCE [LARGE SCALE GENOMIC DNA]</scope>
    <source>
        <strain evidence="6">DMR45628</strain>
    </source>
</reference>
<keyword evidence="3" id="KW-0862">Zinc</keyword>
<gene>
    <name evidence="6" type="ORF">QE152_g10431</name>
</gene>
<comment type="caution">
    <text evidence="6">The sequence shown here is derived from an EMBL/GenBank/DDBJ whole genome shotgun (WGS) entry which is preliminary data.</text>
</comment>
<evidence type="ECO:0000259" key="5">
    <source>
        <dbReference type="PROSITE" id="PS51800"/>
    </source>
</evidence>
<dbReference type="Pfam" id="PF05253">
    <property type="entry name" value="zf-U11-48K"/>
    <property type="match status" value="2"/>
</dbReference>
<evidence type="ECO:0000313" key="6">
    <source>
        <dbReference type="EMBL" id="KAK9737790.1"/>
    </source>
</evidence>
<proteinExistence type="predicted"/>
<evidence type="ECO:0000256" key="3">
    <source>
        <dbReference type="ARBA" id="ARBA00022833"/>
    </source>
</evidence>
<dbReference type="PANTHER" id="PTHR21402:SF5">
    <property type="entry name" value="GAMETOCYTE SPECIFIC FACTOR 1"/>
    <property type="match status" value="1"/>
</dbReference>